<evidence type="ECO:0000313" key="3">
    <source>
        <dbReference type="Proteomes" id="UP000545588"/>
    </source>
</evidence>
<comment type="caution">
    <text evidence="2">The sequence shown here is derived from an EMBL/GenBank/DDBJ whole genome shotgun (WGS) entry which is preliminary data.</text>
</comment>
<evidence type="ECO:0000259" key="1">
    <source>
        <dbReference type="Pfam" id="PF01719"/>
    </source>
</evidence>
<dbReference type="Gene3D" id="3.40.1310.30">
    <property type="match status" value="1"/>
</dbReference>
<evidence type="ECO:0000313" key="2">
    <source>
        <dbReference type="EMBL" id="MBB6424301.1"/>
    </source>
</evidence>
<dbReference type="Proteomes" id="UP000545588">
    <property type="component" value="Unassembled WGS sequence"/>
</dbReference>
<organism evidence="2 3">
    <name type="scientific">Jeotgalicoccus coquinae</name>
    <dbReference type="NCBI Taxonomy" id="709509"/>
    <lineage>
        <taxon>Bacteria</taxon>
        <taxon>Bacillati</taxon>
        <taxon>Bacillota</taxon>
        <taxon>Bacilli</taxon>
        <taxon>Bacillales</taxon>
        <taxon>Staphylococcaceae</taxon>
        <taxon>Jeotgalicoccus</taxon>
    </lineage>
</organism>
<name>A0ABR6QRP7_9STAP</name>
<dbReference type="EMBL" id="JACHFF010000006">
    <property type="protein sequence ID" value="MBB6424301.1"/>
    <property type="molecule type" value="Genomic_DNA"/>
</dbReference>
<reference evidence="2 3" key="1">
    <citation type="submission" date="2020-08" db="EMBL/GenBank/DDBJ databases">
        <title>Genomic Encyclopedia of Type Strains, Phase IV (KMG-IV): sequencing the most valuable type-strain genomes for metagenomic binning, comparative biology and taxonomic classification.</title>
        <authorList>
            <person name="Goeker M."/>
        </authorList>
    </citation>
    <scope>NUCLEOTIDE SEQUENCE [LARGE SCALE GENOMIC DNA]</scope>
    <source>
        <strain evidence="2 3">DSM 22419</strain>
    </source>
</reference>
<feature type="non-terminal residue" evidence="2">
    <location>
        <position position="49"/>
    </location>
</feature>
<gene>
    <name evidence="2" type="ORF">HNR41_002290</name>
</gene>
<protein>
    <recommendedName>
        <fullName evidence="1">Plasmid replication protein origin binding domain-containing protein</fullName>
    </recommendedName>
</protein>
<dbReference type="Pfam" id="PF01719">
    <property type="entry name" value="Rep_OBD"/>
    <property type="match status" value="1"/>
</dbReference>
<proteinExistence type="predicted"/>
<sequence>MTKDKARYFTFLLYPESIPEDWETKLELMGVPIAISPLHDRDLSAVEGQ</sequence>
<dbReference type="RefSeq" id="WP_221432934.1">
    <property type="nucleotide sequence ID" value="NZ_JACHFF010000006.1"/>
</dbReference>
<keyword evidence="3" id="KW-1185">Reference proteome</keyword>
<accession>A0ABR6QRP7</accession>
<dbReference type="InterPro" id="IPR002631">
    <property type="entry name" value="Plasmid_rep_OBD"/>
</dbReference>
<feature type="domain" description="Plasmid replication protein origin binding" evidence="1">
    <location>
        <begin position="2"/>
        <end position="48"/>
    </location>
</feature>